<dbReference type="WBParaSite" id="MBELARI_LOCUS7833">
    <property type="protein sequence ID" value="MBELARI_LOCUS7833"/>
    <property type="gene ID" value="MBELARI_LOCUS7833"/>
</dbReference>
<accession>A0AAF3FIM9</accession>
<evidence type="ECO:0000313" key="4">
    <source>
        <dbReference type="WBParaSite" id="MBELARI_LOCUS6684"/>
    </source>
</evidence>
<keyword evidence="1" id="KW-0472">Membrane</keyword>
<dbReference type="Proteomes" id="UP000887575">
    <property type="component" value="Unassembled WGS sequence"/>
</dbReference>
<protein>
    <submittedName>
        <fullName evidence="4 5">Uncharacterized protein</fullName>
    </submittedName>
</protein>
<reference evidence="4 5" key="1">
    <citation type="submission" date="2024-02" db="UniProtKB">
        <authorList>
            <consortium name="WormBaseParasite"/>
        </authorList>
    </citation>
    <scope>IDENTIFICATION</scope>
</reference>
<organism evidence="3 4">
    <name type="scientific">Mesorhabditis belari</name>
    <dbReference type="NCBI Taxonomy" id="2138241"/>
    <lineage>
        <taxon>Eukaryota</taxon>
        <taxon>Metazoa</taxon>
        <taxon>Ecdysozoa</taxon>
        <taxon>Nematoda</taxon>
        <taxon>Chromadorea</taxon>
        <taxon>Rhabditida</taxon>
        <taxon>Rhabditina</taxon>
        <taxon>Rhabditomorpha</taxon>
        <taxon>Rhabditoidea</taxon>
        <taxon>Rhabditidae</taxon>
        <taxon>Mesorhabditinae</taxon>
        <taxon>Mesorhabditis</taxon>
    </lineage>
</organism>
<feature type="chain" id="PRO_5041894102" evidence="2">
    <location>
        <begin position="22"/>
        <end position="135"/>
    </location>
</feature>
<feature type="signal peptide" evidence="2">
    <location>
        <begin position="1"/>
        <end position="21"/>
    </location>
</feature>
<feature type="transmembrane region" description="Helical" evidence="1">
    <location>
        <begin position="81"/>
        <end position="107"/>
    </location>
</feature>
<name>A0AAF3FIM9_9BILA</name>
<keyword evidence="1" id="KW-0812">Transmembrane</keyword>
<evidence type="ECO:0000256" key="1">
    <source>
        <dbReference type="SAM" id="Phobius"/>
    </source>
</evidence>
<proteinExistence type="predicted"/>
<evidence type="ECO:0000313" key="5">
    <source>
        <dbReference type="WBParaSite" id="MBELARI_LOCUS7833"/>
    </source>
</evidence>
<dbReference type="AlphaFoldDB" id="A0AAF3FIM9"/>
<keyword evidence="2" id="KW-0732">Signal</keyword>
<evidence type="ECO:0000256" key="2">
    <source>
        <dbReference type="SAM" id="SignalP"/>
    </source>
</evidence>
<dbReference type="WBParaSite" id="MBELARI_LOCUS6684">
    <property type="protein sequence ID" value="MBELARI_LOCUS6684"/>
    <property type="gene ID" value="MBELARI_LOCUS6684"/>
</dbReference>
<keyword evidence="3" id="KW-1185">Reference proteome</keyword>
<evidence type="ECO:0000313" key="3">
    <source>
        <dbReference type="Proteomes" id="UP000887575"/>
    </source>
</evidence>
<keyword evidence="1" id="KW-1133">Transmembrane helix</keyword>
<sequence length="135" mass="14731">MMTISGIGIILLLACFSFTNAAEGGSSISGMWVSCYEKMDDCLSRCDSFFRQCYVADHCNDGTHQQAACAPNVTSMVLLTFALIVGLLTCCCVACFCAPCCICYQVLKKRRTRERDTQLLETNLTTTKASAPPQI</sequence>